<feature type="compositionally biased region" description="Polar residues" evidence="5">
    <location>
        <begin position="300"/>
        <end position="315"/>
    </location>
</feature>
<evidence type="ECO:0000256" key="4">
    <source>
        <dbReference type="SAM" id="Coils"/>
    </source>
</evidence>
<feature type="compositionally biased region" description="Polar residues" evidence="5">
    <location>
        <begin position="716"/>
        <end position="730"/>
    </location>
</feature>
<keyword evidence="8" id="KW-1185">Reference proteome</keyword>
<keyword evidence="4" id="KW-0175">Coiled coil</keyword>
<accession>A0A3D8T1F1</accession>
<organism evidence="7 8">
    <name type="scientific">Coleophoma crateriformis</name>
    <dbReference type="NCBI Taxonomy" id="565419"/>
    <lineage>
        <taxon>Eukaryota</taxon>
        <taxon>Fungi</taxon>
        <taxon>Dikarya</taxon>
        <taxon>Ascomycota</taxon>
        <taxon>Pezizomycotina</taxon>
        <taxon>Leotiomycetes</taxon>
        <taxon>Helotiales</taxon>
        <taxon>Dermateaceae</taxon>
        <taxon>Coleophoma</taxon>
    </lineage>
</organism>
<feature type="compositionally biased region" description="Polar residues" evidence="5">
    <location>
        <begin position="676"/>
        <end position="697"/>
    </location>
</feature>
<dbReference type="EMBL" id="PDLN01000002">
    <property type="protein sequence ID" value="RDW92402.1"/>
    <property type="molecule type" value="Genomic_DNA"/>
</dbReference>
<feature type="domain" description="DNA endonuclease activator Ctp1 C-terminal" evidence="6">
    <location>
        <begin position="801"/>
        <end position="913"/>
    </location>
</feature>
<evidence type="ECO:0000256" key="5">
    <source>
        <dbReference type="SAM" id="MobiDB-lite"/>
    </source>
</evidence>
<dbReference type="InterPro" id="IPR013882">
    <property type="entry name" value="Ctp1_C"/>
</dbReference>
<evidence type="ECO:0000313" key="8">
    <source>
        <dbReference type="Proteomes" id="UP000256328"/>
    </source>
</evidence>
<dbReference type="GO" id="GO:0005634">
    <property type="term" value="C:nucleus"/>
    <property type="evidence" value="ECO:0007669"/>
    <property type="project" value="UniProtKB-SubCell"/>
</dbReference>
<feature type="compositionally biased region" description="Polar residues" evidence="5">
    <location>
        <begin position="533"/>
        <end position="550"/>
    </location>
</feature>
<feature type="region of interest" description="Disordered" evidence="5">
    <location>
        <begin position="152"/>
        <end position="197"/>
    </location>
</feature>
<keyword evidence="2" id="KW-0227">DNA damage</keyword>
<evidence type="ECO:0000313" key="7">
    <source>
        <dbReference type="EMBL" id="RDW92402.1"/>
    </source>
</evidence>
<feature type="compositionally biased region" description="Polar residues" evidence="5">
    <location>
        <begin position="170"/>
        <end position="190"/>
    </location>
</feature>
<evidence type="ECO:0000259" key="6">
    <source>
        <dbReference type="Pfam" id="PF08573"/>
    </source>
</evidence>
<feature type="region of interest" description="Disordered" evidence="5">
    <location>
        <begin position="298"/>
        <end position="370"/>
    </location>
</feature>
<comment type="caution">
    <text evidence="7">The sequence shown here is derived from an EMBL/GenBank/DDBJ whole genome shotgun (WGS) entry which is preliminary data.</text>
</comment>
<dbReference type="AlphaFoldDB" id="A0A3D8T1F1"/>
<dbReference type="Pfam" id="PF08573">
    <property type="entry name" value="SAE2"/>
    <property type="match status" value="1"/>
</dbReference>
<dbReference type="OrthoDB" id="5801062at2759"/>
<evidence type="ECO:0000256" key="2">
    <source>
        <dbReference type="ARBA" id="ARBA00022763"/>
    </source>
</evidence>
<comment type="subcellular location">
    <subcellularLocation>
        <location evidence="1">Nucleus</location>
    </subcellularLocation>
</comment>
<keyword evidence="3" id="KW-0539">Nucleus</keyword>
<feature type="region of interest" description="Disordered" evidence="5">
    <location>
        <begin position="395"/>
        <end position="468"/>
    </location>
</feature>
<feature type="region of interest" description="Disordered" evidence="5">
    <location>
        <begin position="531"/>
        <end position="574"/>
    </location>
</feature>
<name>A0A3D8T1F1_9HELO</name>
<dbReference type="Proteomes" id="UP000256328">
    <property type="component" value="Unassembled WGS sequence"/>
</dbReference>
<reference evidence="7 8" key="1">
    <citation type="journal article" date="2018" name="IMA Fungus">
        <title>IMA Genome-F 9: Draft genome sequence of Annulohypoxylon stygium, Aspergillus mulundensis, Berkeleyomyces basicola (syn. Thielaviopsis basicola), Ceratocystis smalleyi, two Cercospora beticola strains, Coleophoma cylindrospora, Fusarium fracticaudum, Phialophora cf. hyalina, and Morchella septimelata.</title>
        <authorList>
            <person name="Wingfield B.D."/>
            <person name="Bills G.F."/>
            <person name="Dong Y."/>
            <person name="Huang W."/>
            <person name="Nel W.J."/>
            <person name="Swalarsk-Parry B.S."/>
            <person name="Vaghefi N."/>
            <person name="Wilken P.M."/>
            <person name="An Z."/>
            <person name="de Beer Z.W."/>
            <person name="De Vos L."/>
            <person name="Chen L."/>
            <person name="Duong T.A."/>
            <person name="Gao Y."/>
            <person name="Hammerbacher A."/>
            <person name="Kikkert J.R."/>
            <person name="Li Y."/>
            <person name="Li H."/>
            <person name="Li K."/>
            <person name="Li Q."/>
            <person name="Liu X."/>
            <person name="Ma X."/>
            <person name="Naidoo K."/>
            <person name="Pethybridge S.J."/>
            <person name="Sun J."/>
            <person name="Steenkamp E.T."/>
            <person name="van der Nest M.A."/>
            <person name="van Wyk S."/>
            <person name="Wingfield M.J."/>
            <person name="Xiong C."/>
            <person name="Yue Q."/>
            <person name="Zhang X."/>
        </authorList>
    </citation>
    <scope>NUCLEOTIDE SEQUENCE [LARGE SCALE GENOMIC DNA]</scope>
    <source>
        <strain evidence="7 8">BP5796</strain>
    </source>
</reference>
<proteinExistence type="predicted"/>
<feature type="compositionally biased region" description="Basic and acidic residues" evidence="5">
    <location>
        <begin position="325"/>
        <end position="336"/>
    </location>
</feature>
<feature type="compositionally biased region" description="Basic and acidic residues" evidence="5">
    <location>
        <begin position="415"/>
        <end position="431"/>
    </location>
</feature>
<feature type="compositionally biased region" description="Polar residues" evidence="5">
    <location>
        <begin position="456"/>
        <end position="468"/>
    </location>
</feature>
<feature type="coiled-coil region" evidence="4">
    <location>
        <begin position="203"/>
        <end position="279"/>
    </location>
</feature>
<sequence length="948" mass="106939">MDQWRNERASRKERFEDFFAEYEAELAVGMNRPAYMTSIALTSPGLKGKLLEADELQKLRKAATEVERLKEQNIQLGNSLREQQRLREEATQATKLAEDNARLQLENQSLKESRDRLSEDLRDRLTAAAEKVELEEEVHRLTEELKESRQKLQEVRQNIQGQQAREKLSTPDTDANTSPVTSASPNTEKPTSAREHDKLVARYNKLCKNHKETEEARKVLEDTLRRRKSERRDWDRLGKEQKLEIEQKADRISRLEEEIHRLRAQVEELEKNHGALRSASPLNVCEGNVADLPQPAVQYPSRSAHSRSPNTSGNDVATGEAVTMAERESIPKDRSRGQMTVESNPLDDATRSELSVSSAYPSIPVPRTTHPFQATRNTLLAENTDSDVASAPLVRLETKPYANSEDETQGSSPRRASDKEQSFHSEGERLAMKSSESPEVLEVRRVSKRKRKTDATEASSLTKIKTEPASSSPIGIVGMISYHDSMDLDEIGERIKTPTKKRHFDVLNQATDIWNDESRDEVEEACADRTANAPLTTPAQPKTSALQPLSPNRRILPSTSNGKTSRRRIASNKEIGSLAEDGGISQEVKSAKMLSPLRQSELAARLENLLEGTSPAKHVLTRPRAAASSEQKISPRKSTFLHSRDANMASENVTFPTQETPVPYSRLSRPSANWLTPGSDLSSPNEAAYISQSTPSGASKGRMRTRTLKAKPPIGPQNQPQLITTSPSSEDLQDAREKLSLTRNSVNRKAHRRSTVAKNQDSEMVDAENPDNEPLRSRPLHRLGLEHFKVNPAYNGGYDYAFTDVVRGKVDRACLQGCVKPDCCGSKFRTLAESLYREPLTAEEKEEESRLLDDFLGDNRSKLRNMTPEGRKDLVIQAKIRELSNQYGKHRQQFHRSSSIPGLWDTDFPNTQEDEELRQKQYQRERELVEQRHMEAMRPGGAYLFKDE</sequence>
<dbReference type="GO" id="GO:0006281">
    <property type="term" value="P:DNA repair"/>
    <property type="evidence" value="ECO:0007669"/>
    <property type="project" value="InterPro"/>
</dbReference>
<gene>
    <name evidence="7" type="ORF">BP5796_01796</name>
</gene>
<protein>
    <recommendedName>
        <fullName evidence="6">DNA endonuclease activator Ctp1 C-terminal domain-containing protein</fullName>
    </recommendedName>
</protein>
<feature type="region of interest" description="Disordered" evidence="5">
    <location>
        <begin position="676"/>
        <end position="778"/>
    </location>
</feature>
<feature type="compositionally biased region" description="Basic residues" evidence="5">
    <location>
        <begin position="746"/>
        <end position="755"/>
    </location>
</feature>
<evidence type="ECO:0000256" key="3">
    <source>
        <dbReference type="ARBA" id="ARBA00023242"/>
    </source>
</evidence>
<evidence type="ECO:0000256" key="1">
    <source>
        <dbReference type="ARBA" id="ARBA00004123"/>
    </source>
</evidence>